<feature type="transmembrane region" description="Helical" evidence="1">
    <location>
        <begin position="52"/>
        <end position="73"/>
    </location>
</feature>
<feature type="transmembrane region" description="Helical" evidence="1">
    <location>
        <begin position="233"/>
        <end position="252"/>
    </location>
</feature>
<evidence type="ECO:0000313" key="2">
    <source>
        <dbReference type="EMBL" id="TWI25158.1"/>
    </source>
</evidence>
<evidence type="ECO:0000256" key="1">
    <source>
        <dbReference type="SAM" id="Phobius"/>
    </source>
</evidence>
<feature type="transmembrane region" description="Helical" evidence="1">
    <location>
        <begin position="12"/>
        <end position="32"/>
    </location>
</feature>
<dbReference type="EMBL" id="VLKR01000002">
    <property type="protein sequence ID" value="TWI25158.1"/>
    <property type="molecule type" value="Genomic_DNA"/>
</dbReference>
<evidence type="ECO:0000313" key="3">
    <source>
        <dbReference type="Proteomes" id="UP000315908"/>
    </source>
</evidence>
<protein>
    <recommendedName>
        <fullName evidence="4">Tryptophan-rich sensory protein</fullName>
    </recommendedName>
</protein>
<feature type="transmembrane region" description="Helical" evidence="1">
    <location>
        <begin position="85"/>
        <end position="105"/>
    </location>
</feature>
<gene>
    <name evidence="2" type="ORF">IQ31_00751</name>
</gene>
<proteinExistence type="predicted"/>
<keyword evidence="1" id="KW-1133">Transmembrane helix</keyword>
<evidence type="ECO:0008006" key="4">
    <source>
        <dbReference type="Google" id="ProtNLM"/>
    </source>
</evidence>
<accession>A0A562MZB6</accession>
<feature type="transmembrane region" description="Helical" evidence="1">
    <location>
        <begin position="152"/>
        <end position="171"/>
    </location>
</feature>
<feature type="transmembrane region" description="Helical" evidence="1">
    <location>
        <begin position="111"/>
        <end position="131"/>
    </location>
</feature>
<feature type="transmembrane region" description="Helical" evidence="1">
    <location>
        <begin position="209"/>
        <end position="227"/>
    </location>
</feature>
<name>A0A562MZB6_9SPHI</name>
<sequence length="260" mass="29651">MLYTMKKIYQITNGVALVITVIINYLSNTGIFNGETMATVSAKYQNLFTPAGYAFTIWGLIYLGLFGFVIYFGPFVRQTNEKEKVVLKVGWWFLISCLANSLWVITWLYDYTFLTILLMILLFVSLLKIIHHTQSIVFHAARSKRIFLKFPFQLYAGWISVALIADIAAYLTKIGWDGFGLSATTWVIIMFAIALIIHLLMIWQRHMPLFGLVAVWALIAISVANKLVNSTVYIAAIIAALIVLLNVIVYYIQYRKRLPV</sequence>
<dbReference type="PANTHER" id="PTHR33802">
    <property type="entry name" value="SI:CH211-161H7.5-RELATED"/>
    <property type="match status" value="1"/>
</dbReference>
<dbReference type="AlphaFoldDB" id="A0A562MZB6"/>
<keyword evidence="1" id="KW-0472">Membrane</keyword>
<dbReference type="PANTHER" id="PTHR33802:SF1">
    <property type="entry name" value="XK-RELATED PROTEIN"/>
    <property type="match status" value="1"/>
</dbReference>
<keyword evidence="1" id="KW-0812">Transmembrane</keyword>
<feature type="transmembrane region" description="Helical" evidence="1">
    <location>
        <begin position="183"/>
        <end position="202"/>
    </location>
</feature>
<comment type="caution">
    <text evidence="2">The sequence shown here is derived from an EMBL/GenBank/DDBJ whole genome shotgun (WGS) entry which is preliminary data.</text>
</comment>
<organism evidence="2 3">
    <name type="scientific">Sphingobacterium siyangense</name>
    <dbReference type="NCBI Taxonomy" id="459529"/>
    <lineage>
        <taxon>Bacteria</taxon>
        <taxon>Pseudomonadati</taxon>
        <taxon>Bacteroidota</taxon>
        <taxon>Sphingobacteriia</taxon>
        <taxon>Sphingobacteriales</taxon>
        <taxon>Sphingobacteriaceae</taxon>
        <taxon>Sphingobacterium</taxon>
    </lineage>
</organism>
<dbReference type="Proteomes" id="UP000315908">
    <property type="component" value="Unassembled WGS sequence"/>
</dbReference>
<reference evidence="2 3" key="1">
    <citation type="journal article" date="2015" name="Stand. Genomic Sci.">
        <title>Genomic Encyclopedia of Bacterial and Archaeal Type Strains, Phase III: the genomes of soil and plant-associated and newly described type strains.</title>
        <authorList>
            <person name="Whitman W.B."/>
            <person name="Woyke T."/>
            <person name="Klenk H.P."/>
            <person name="Zhou Y."/>
            <person name="Lilburn T.G."/>
            <person name="Beck B.J."/>
            <person name="De Vos P."/>
            <person name="Vandamme P."/>
            <person name="Eisen J.A."/>
            <person name="Garrity G."/>
            <person name="Hugenholtz P."/>
            <person name="Kyrpides N.C."/>
        </authorList>
    </citation>
    <scope>NUCLEOTIDE SEQUENCE [LARGE SCALE GENOMIC DNA]</scope>
    <source>
        <strain evidence="2 3">CGMCC 1.6855</strain>
    </source>
</reference>